<evidence type="ECO:0000313" key="6">
    <source>
        <dbReference type="Proteomes" id="UP000318017"/>
    </source>
</evidence>
<name>A0A518G1P3_9BACT</name>
<evidence type="ECO:0000256" key="4">
    <source>
        <dbReference type="SAM" id="SignalP"/>
    </source>
</evidence>
<proteinExistence type="predicted"/>
<protein>
    <submittedName>
        <fullName evidence="5">Tetratricopeptide repeat protein</fullName>
    </submittedName>
</protein>
<evidence type="ECO:0000313" key="5">
    <source>
        <dbReference type="EMBL" id="QDV22484.1"/>
    </source>
</evidence>
<dbReference type="InterPro" id="IPR011990">
    <property type="entry name" value="TPR-like_helical_dom_sf"/>
</dbReference>
<dbReference type="Proteomes" id="UP000318017">
    <property type="component" value="Chromosome"/>
</dbReference>
<dbReference type="RefSeq" id="WP_145074091.1">
    <property type="nucleotide sequence ID" value="NZ_CP036298.1"/>
</dbReference>
<dbReference type="InterPro" id="IPR019734">
    <property type="entry name" value="TPR_rpt"/>
</dbReference>
<dbReference type="PROSITE" id="PS50005">
    <property type="entry name" value="TPR"/>
    <property type="match status" value="1"/>
</dbReference>
<dbReference type="SUPFAM" id="SSF48452">
    <property type="entry name" value="TPR-like"/>
    <property type="match status" value="1"/>
</dbReference>
<keyword evidence="1" id="KW-0677">Repeat</keyword>
<dbReference type="EMBL" id="CP036298">
    <property type="protein sequence ID" value="QDV22484.1"/>
    <property type="molecule type" value="Genomic_DNA"/>
</dbReference>
<feature type="signal peptide" evidence="4">
    <location>
        <begin position="1"/>
        <end position="22"/>
    </location>
</feature>
<accession>A0A518G1P3</accession>
<dbReference type="SMART" id="SM00028">
    <property type="entry name" value="TPR"/>
    <property type="match status" value="2"/>
</dbReference>
<sequence length="283" mass="31485" precursor="true">MPRYCLYIASLAVLAAGSTSLAHDGPHDVIARLSKKISVQGPTADLLFRRACEYRALREYESAKSDLRHALRLDPTSEFTQIELIRLQLAGGESIELLHQVDALLDSHDAAVRTAGHAIRGEIYYAHRQWQAAIAEFDIALKNHRSEIQWYLWRAEAQREAGQTESQIRGLRSAYELTASPVVQAALCDALIADAGRGLAQKDGRASASRAEAIAMIEQKLQDFRLKSAWQIRKAEVLLLSDDHAAANRELNKAIAELDARLATPHPDPALVQDRQKAMRLMH</sequence>
<feature type="repeat" description="TPR" evidence="3">
    <location>
        <begin position="44"/>
        <end position="77"/>
    </location>
</feature>
<evidence type="ECO:0000256" key="1">
    <source>
        <dbReference type="ARBA" id="ARBA00022737"/>
    </source>
</evidence>
<dbReference type="Gene3D" id="1.25.40.10">
    <property type="entry name" value="Tetratricopeptide repeat domain"/>
    <property type="match status" value="2"/>
</dbReference>
<gene>
    <name evidence="5" type="ORF">Q31a_07700</name>
</gene>
<dbReference type="InterPro" id="IPR013105">
    <property type="entry name" value="TPR_2"/>
</dbReference>
<feature type="chain" id="PRO_5022058483" evidence="4">
    <location>
        <begin position="23"/>
        <end position="283"/>
    </location>
</feature>
<dbReference type="OrthoDB" id="255920at2"/>
<evidence type="ECO:0000256" key="3">
    <source>
        <dbReference type="PROSITE-ProRule" id="PRU00339"/>
    </source>
</evidence>
<keyword evidence="2 3" id="KW-0802">TPR repeat</keyword>
<reference evidence="5 6" key="1">
    <citation type="submission" date="2019-02" db="EMBL/GenBank/DDBJ databases">
        <title>Deep-cultivation of Planctomycetes and their phenomic and genomic characterization uncovers novel biology.</title>
        <authorList>
            <person name="Wiegand S."/>
            <person name="Jogler M."/>
            <person name="Boedeker C."/>
            <person name="Pinto D."/>
            <person name="Vollmers J."/>
            <person name="Rivas-Marin E."/>
            <person name="Kohn T."/>
            <person name="Peeters S.H."/>
            <person name="Heuer A."/>
            <person name="Rast P."/>
            <person name="Oberbeckmann S."/>
            <person name="Bunk B."/>
            <person name="Jeske O."/>
            <person name="Meyerdierks A."/>
            <person name="Storesund J.E."/>
            <person name="Kallscheuer N."/>
            <person name="Luecker S."/>
            <person name="Lage O.M."/>
            <person name="Pohl T."/>
            <person name="Merkel B.J."/>
            <person name="Hornburger P."/>
            <person name="Mueller R.-W."/>
            <person name="Bruemmer F."/>
            <person name="Labrenz M."/>
            <person name="Spormann A.M."/>
            <person name="Op den Camp H."/>
            <person name="Overmann J."/>
            <person name="Amann R."/>
            <person name="Jetten M.S.M."/>
            <person name="Mascher T."/>
            <person name="Medema M.H."/>
            <person name="Devos D.P."/>
            <person name="Kaster A.-K."/>
            <person name="Ovreas L."/>
            <person name="Rohde M."/>
            <person name="Galperin M.Y."/>
            <person name="Jogler C."/>
        </authorList>
    </citation>
    <scope>NUCLEOTIDE SEQUENCE [LARGE SCALE GENOMIC DNA]</scope>
    <source>
        <strain evidence="5 6">Q31a</strain>
    </source>
</reference>
<evidence type="ECO:0000256" key="2">
    <source>
        <dbReference type="ARBA" id="ARBA00022803"/>
    </source>
</evidence>
<keyword evidence="6" id="KW-1185">Reference proteome</keyword>
<dbReference type="KEGG" id="ahel:Q31a_07700"/>
<organism evidence="5 6">
    <name type="scientific">Aureliella helgolandensis</name>
    <dbReference type="NCBI Taxonomy" id="2527968"/>
    <lineage>
        <taxon>Bacteria</taxon>
        <taxon>Pseudomonadati</taxon>
        <taxon>Planctomycetota</taxon>
        <taxon>Planctomycetia</taxon>
        <taxon>Pirellulales</taxon>
        <taxon>Pirellulaceae</taxon>
        <taxon>Aureliella</taxon>
    </lineage>
</organism>
<dbReference type="Pfam" id="PF07719">
    <property type="entry name" value="TPR_2"/>
    <property type="match status" value="1"/>
</dbReference>
<keyword evidence="4" id="KW-0732">Signal</keyword>
<dbReference type="AlphaFoldDB" id="A0A518G1P3"/>